<comment type="caution">
    <text evidence="5">The sequence shown here is derived from an EMBL/GenBank/DDBJ whole genome shotgun (WGS) entry which is preliminary data.</text>
</comment>
<dbReference type="InterPro" id="IPR036010">
    <property type="entry name" value="2Fe-2S_ferredoxin-like_sf"/>
</dbReference>
<dbReference type="InterPro" id="IPR006058">
    <property type="entry name" value="2Fe2S_fd_BS"/>
</dbReference>
<name>A0A178W2X3_ARATH</name>
<evidence type="ECO:0000313" key="5">
    <source>
        <dbReference type="EMBL" id="OAP12850.1"/>
    </source>
</evidence>
<keyword evidence="2" id="KW-0411">Iron-sulfur</keyword>
<feature type="compositionally biased region" description="Low complexity" evidence="4">
    <location>
        <begin position="167"/>
        <end position="177"/>
    </location>
</feature>
<feature type="compositionally biased region" description="Polar residues" evidence="4">
    <location>
        <begin position="178"/>
        <end position="187"/>
    </location>
</feature>
<dbReference type="ExpressionAtlas" id="A0A178W2X3">
    <property type="expression patterns" value="baseline and differential"/>
</dbReference>
<keyword evidence="1" id="KW-0408">Iron</keyword>
<dbReference type="Proteomes" id="UP000078284">
    <property type="component" value="Chromosome 1"/>
</dbReference>
<comment type="cofactor">
    <cofactor evidence="3">
        <name>[2Fe-2S] cluster</name>
        <dbReference type="ChEBI" id="CHEBI:190135"/>
    </cofactor>
</comment>
<proteinExistence type="predicted"/>
<evidence type="ECO:0000256" key="4">
    <source>
        <dbReference type="SAM" id="MobiDB-lite"/>
    </source>
</evidence>
<gene>
    <name evidence="5" type="ordered locus">AXX17_At1g44990</name>
</gene>
<evidence type="ECO:0008006" key="7">
    <source>
        <dbReference type="Google" id="ProtNLM"/>
    </source>
</evidence>
<accession>A0A178W2X3</accession>
<dbReference type="Gene3D" id="3.10.20.30">
    <property type="match status" value="1"/>
</dbReference>
<dbReference type="AlphaFoldDB" id="A0A178W2X3"/>
<sequence length="325" mass="36775">MMESRLSLFIMKQTILYLISIPYSDVNNFVGVLRYQTSFKSVKLSCGEGGCGACVVLLSNQHSRFVTSPDENSDVVYSFSGYSHASEIVDCYLNGKSPPKTTINPESSKFWWEDPNLYGDCDDLSELRIIEDRLMRTKKHLMDCLEKKEKSYSVSKSDQNPKNNGGSSSSSSSSSSSQIASDFGQNPSTSSPFFDHHSYSSLEPSSQVTTCFDQNPIFSVGSESSSDQFRYLVNEDAGFVDCLFETEEEKNRMIVPQETQTQPMFSEEDQSFWENLDVDDVFGLFNDDTNLEVPLQDHSSTNEEDEFMIDISEYLSEEAMEWPMF</sequence>
<keyword evidence="1" id="KW-0479">Metal-binding</keyword>
<evidence type="ECO:0000313" key="6">
    <source>
        <dbReference type="Proteomes" id="UP000078284"/>
    </source>
</evidence>
<dbReference type="PROSITE" id="PS00197">
    <property type="entry name" value="2FE2S_FER_1"/>
    <property type="match status" value="1"/>
</dbReference>
<reference evidence="6" key="1">
    <citation type="journal article" date="2016" name="Proc. Natl. Acad. Sci. U.S.A.">
        <title>Chromosome-level assembly of Arabidopsis thaliana Ler reveals the extent of translocation and inversion polymorphisms.</title>
        <authorList>
            <person name="Zapata L."/>
            <person name="Ding J."/>
            <person name="Willing E.M."/>
            <person name="Hartwig B."/>
            <person name="Bezdan D."/>
            <person name="Jiao W.B."/>
            <person name="Patel V."/>
            <person name="Velikkakam James G."/>
            <person name="Koornneef M."/>
            <person name="Ossowski S."/>
            <person name="Schneeberger K."/>
        </authorList>
    </citation>
    <scope>NUCLEOTIDE SEQUENCE [LARGE SCALE GENOMIC DNA]</scope>
    <source>
        <strain evidence="6">cv. Landsberg erecta</strain>
    </source>
</reference>
<protein>
    <recommendedName>
        <fullName evidence="7">2Fe-2S ferredoxin-type domain-containing protein</fullName>
    </recommendedName>
</protein>
<feature type="region of interest" description="Disordered" evidence="4">
    <location>
        <begin position="152"/>
        <end position="187"/>
    </location>
</feature>
<dbReference type="InterPro" id="IPR012675">
    <property type="entry name" value="Beta-grasp_dom_sf"/>
</dbReference>
<dbReference type="SUPFAM" id="SSF54292">
    <property type="entry name" value="2Fe-2S ferredoxin-like"/>
    <property type="match status" value="1"/>
</dbReference>
<evidence type="ECO:0000256" key="1">
    <source>
        <dbReference type="ARBA" id="ARBA00022714"/>
    </source>
</evidence>
<evidence type="ECO:0000256" key="2">
    <source>
        <dbReference type="ARBA" id="ARBA00023014"/>
    </source>
</evidence>
<evidence type="ECO:0000256" key="3">
    <source>
        <dbReference type="ARBA" id="ARBA00034078"/>
    </source>
</evidence>
<organism evidence="5 6">
    <name type="scientific">Arabidopsis thaliana</name>
    <name type="common">Mouse-ear cress</name>
    <dbReference type="NCBI Taxonomy" id="3702"/>
    <lineage>
        <taxon>Eukaryota</taxon>
        <taxon>Viridiplantae</taxon>
        <taxon>Streptophyta</taxon>
        <taxon>Embryophyta</taxon>
        <taxon>Tracheophyta</taxon>
        <taxon>Spermatophyta</taxon>
        <taxon>Magnoliopsida</taxon>
        <taxon>eudicotyledons</taxon>
        <taxon>Gunneridae</taxon>
        <taxon>Pentapetalae</taxon>
        <taxon>rosids</taxon>
        <taxon>malvids</taxon>
        <taxon>Brassicales</taxon>
        <taxon>Brassicaceae</taxon>
        <taxon>Camelineae</taxon>
        <taxon>Arabidopsis</taxon>
    </lineage>
</organism>
<keyword evidence="1" id="KW-0001">2Fe-2S</keyword>
<dbReference type="EMBL" id="LUHQ01000001">
    <property type="protein sequence ID" value="OAP12850.1"/>
    <property type="molecule type" value="Genomic_DNA"/>
</dbReference>
<dbReference type="GO" id="GO:0051537">
    <property type="term" value="F:2 iron, 2 sulfur cluster binding"/>
    <property type="evidence" value="ECO:0007669"/>
    <property type="project" value="UniProtKB-KW"/>
</dbReference>